<organism evidence="3 4">
    <name type="scientific">Plenodomus tracheiphilus IPT5</name>
    <dbReference type="NCBI Taxonomy" id="1408161"/>
    <lineage>
        <taxon>Eukaryota</taxon>
        <taxon>Fungi</taxon>
        <taxon>Dikarya</taxon>
        <taxon>Ascomycota</taxon>
        <taxon>Pezizomycotina</taxon>
        <taxon>Dothideomycetes</taxon>
        <taxon>Pleosporomycetidae</taxon>
        <taxon>Pleosporales</taxon>
        <taxon>Pleosporineae</taxon>
        <taxon>Leptosphaeriaceae</taxon>
        <taxon>Plenodomus</taxon>
    </lineage>
</organism>
<feature type="non-terminal residue" evidence="3">
    <location>
        <position position="191"/>
    </location>
</feature>
<dbReference type="Pfam" id="PF11160">
    <property type="entry name" value="Hva1_TUDOR"/>
    <property type="match status" value="1"/>
</dbReference>
<dbReference type="AlphaFoldDB" id="A0A6A7B5J7"/>
<accession>A0A6A7B5J7</accession>
<reference evidence="3" key="1">
    <citation type="submission" date="2020-01" db="EMBL/GenBank/DDBJ databases">
        <authorList>
            <consortium name="DOE Joint Genome Institute"/>
            <person name="Haridas S."/>
            <person name="Albert R."/>
            <person name="Binder M."/>
            <person name="Bloem J."/>
            <person name="Labutti K."/>
            <person name="Salamov A."/>
            <person name="Andreopoulos B."/>
            <person name="Baker S.E."/>
            <person name="Barry K."/>
            <person name="Bills G."/>
            <person name="Bluhm B.H."/>
            <person name="Cannon C."/>
            <person name="Castanera R."/>
            <person name="Culley D.E."/>
            <person name="Daum C."/>
            <person name="Ezra D."/>
            <person name="Gonzalez J.B."/>
            <person name="Henrissat B."/>
            <person name="Kuo A."/>
            <person name="Liang C."/>
            <person name="Lipzen A."/>
            <person name="Lutzoni F."/>
            <person name="Magnuson J."/>
            <person name="Mondo S."/>
            <person name="Nolan M."/>
            <person name="Ohm R."/>
            <person name="Pangilinan J."/>
            <person name="Park H.-J."/>
            <person name="Ramirez L."/>
            <person name="Alfaro M."/>
            <person name="Sun H."/>
            <person name="Tritt A."/>
            <person name="Yoshinaga Y."/>
            <person name="Zwiers L.-H."/>
            <person name="Turgeon B.G."/>
            <person name="Goodwin S.B."/>
            <person name="Spatafora J.W."/>
            <person name="Crous P.W."/>
            <person name="Grigoriev I.V."/>
        </authorList>
    </citation>
    <scope>NUCLEOTIDE SEQUENCE</scope>
    <source>
        <strain evidence="3">IPT5</strain>
    </source>
</reference>
<evidence type="ECO:0000313" key="4">
    <source>
        <dbReference type="Proteomes" id="UP000799423"/>
    </source>
</evidence>
<keyword evidence="4" id="KW-1185">Reference proteome</keyword>
<feature type="compositionally biased region" description="Basic and acidic residues" evidence="1">
    <location>
        <begin position="39"/>
        <end position="81"/>
    </location>
</feature>
<gene>
    <name evidence="3" type="ORF">T440DRAFT_468267</name>
</gene>
<protein>
    <recommendedName>
        <fullName evidence="2">Hypervirulence associated protein TUDOR domain-containing protein</fullName>
    </recommendedName>
</protein>
<proteinExistence type="predicted"/>
<name>A0A6A7B5J7_9PLEO</name>
<dbReference type="EMBL" id="MU006305">
    <property type="protein sequence ID" value="KAF2850690.1"/>
    <property type="molecule type" value="Genomic_DNA"/>
</dbReference>
<sequence length="191" mass="21214">MPTRQQEADATKQEHRGDEHNLSSRPKDSATNGAYYNSGKKDATDCTSHWDDPESMERNQKEYKKFLEDNRRALKASRDEQQSDDSTGKKRGRGKTSSNPGTPGKKQKGNDGKQKKPSGAAGSITRVPKKGQQVQWHSLPGWIDGEVVEVLYQEQEVDGNQVKASKEDPRVVLKSAASGKICVHKPEAVHF</sequence>
<feature type="domain" description="Hypervirulence associated protein TUDOR" evidence="2">
    <location>
        <begin position="131"/>
        <end position="189"/>
    </location>
</feature>
<dbReference type="Proteomes" id="UP000799423">
    <property type="component" value="Unassembled WGS sequence"/>
</dbReference>
<feature type="compositionally biased region" description="Basic and acidic residues" evidence="1">
    <location>
        <begin position="1"/>
        <end position="28"/>
    </location>
</feature>
<feature type="region of interest" description="Disordered" evidence="1">
    <location>
        <begin position="1"/>
        <end position="134"/>
    </location>
</feature>
<dbReference type="Gene3D" id="2.30.30.1060">
    <property type="match status" value="1"/>
</dbReference>
<dbReference type="OrthoDB" id="3360421at2759"/>
<evidence type="ECO:0000259" key="2">
    <source>
        <dbReference type="Pfam" id="PF11160"/>
    </source>
</evidence>
<dbReference type="InterPro" id="IPR021331">
    <property type="entry name" value="Hva1_TUDOR"/>
</dbReference>
<evidence type="ECO:0000256" key="1">
    <source>
        <dbReference type="SAM" id="MobiDB-lite"/>
    </source>
</evidence>
<evidence type="ECO:0000313" key="3">
    <source>
        <dbReference type="EMBL" id="KAF2850690.1"/>
    </source>
</evidence>